<comment type="caution">
    <text evidence="16">The sequence shown here is derived from an EMBL/GenBank/DDBJ whole genome shotgun (WGS) entry which is preliminary data.</text>
</comment>
<comment type="subcellular location">
    <subcellularLocation>
        <location evidence="3">Cell membrane</location>
    </subcellularLocation>
</comment>
<dbReference type="PANTHER" id="PTHR45436:SF5">
    <property type="entry name" value="SENSOR HISTIDINE KINASE TRCS"/>
    <property type="match status" value="1"/>
</dbReference>
<dbReference type="Gene3D" id="3.30.565.10">
    <property type="entry name" value="Histidine kinase-like ATPase, C-terminal domain"/>
    <property type="match status" value="1"/>
</dbReference>
<keyword evidence="5" id="KW-0597">Phosphoprotein</keyword>
<feature type="transmembrane region" description="Helical" evidence="13">
    <location>
        <begin position="75"/>
        <end position="98"/>
    </location>
</feature>
<dbReference type="InterPro" id="IPR003660">
    <property type="entry name" value="HAMP_dom"/>
</dbReference>
<evidence type="ECO:0000256" key="1">
    <source>
        <dbReference type="ARBA" id="ARBA00000085"/>
    </source>
</evidence>
<dbReference type="SMART" id="SM00388">
    <property type="entry name" value="HisKA"/>
    <property type="match status" value="1"/>
</dbReference>
<dbReference type="SUPFAM" id="SSF55874">
    <property type="entry name" value="ATPase domain of HSP90 chaperone/DNA topoisomerase II/histidine kinase"/>
    <property type="match status" value="1"/>
</dbReference>
<keyword evidence="10" id="KW-0902">Two-component regulatory system</keyword>
<comment type="cofactor">
    <cofactor evidence="2">
        <name>a divalent metal cation</name>
        <dbReference type="ChEBI" id="CHEBI:60240"/>
    </cofactor>
</comment>
<dbReference type="Pfam" id="PF00672">
    <property type="entry name" value="HAMP"/>
    <property type="match status" value="1"/>
</dbReference>
<dbReference type="CDD" id="cd06225">
    <property type="entry name" value="HAMP"/>
    <property type="match status" value="1"/>
</dbReference>
<gene>
    <name evidence="16" type="ORF">CAE01nite_25650</name>
</gene>
<keyword evidence="8 16" id="KW-0418">Kinase</keyword>
<feature type="domain" description="Histidine kinase" evidence="14">
    <location>
        <begin position="322"/>
        <end position="544"/>
    </location>
</feature>
<evidence type="ECO:0000256" key="10">
    <source>
        <dbReference type="ARBA" id="ARBA00023012"/>
    </source>
</evidence>
<dbReference type="InterPro" id="IPR036097">
    <property type="entry name" value="HisK_dim/P_sf"/>
</dbReference>
<feature type="region of interest" description="Disordered" evidence="12">
    <location>
        <begin position="548"/>
        <end position="613"/>
    </location>
</feature>
<comment type="catalytic activity">
    <reaction evidence="1">
        <text>ATP + protein L-histidine = ADP + protein N-phospho-L-histidine.</text>
        <dbReference type="EC" id="2.7.13.3"/>
    </reaction>
</comment>
<evidence type="ECO:0000259" key="15">
    <source>
        <dbReference type="PROSITE" id="PS50885"/>
    </source>
</evidence>
<dbReference type="Pfam" id="PF02518">
    <property type="entry name" value="HATPase_c"/>
    <property type="match status" value="1"/>
</dbReference>
<dbReference type="SMART" id="SM00304">
    <property type="entry name" value="HAMP"/>
    <property type="match status" value="1"/>
</dbReference>
<dbReference type="RefSeq" id="WP_246131193.1">
    <property type="nucleotide sequence ID" value="NZ_BAAARM010000004.1"/>
</dbReference>
<evidence type="ECO:0000256" key="5">
    <source>
        <dbReference type="ARBA" id="ARBA00022553"/>
    </source>
</evidence>
<evidence type="ECO:0000313" key="17">
    <source>
        <dbReference type="Proteomes" id="UP000321181"/>
    </source>
</evidence>
<evidence type="ECO:0000256" key="9">
    <source>
        <dbReference type="ARBA" id="ARBA00022989"/>
    </source>
</evidence>
<dbReference type="SMART" id="SM00387">
    <property type="entry name" value="HATPase_c"/>
    <property type="match status" value="1"/>
</dbReference>
<evidence type="ECO:0000256" key="12">
    <source>
        <dbReference type="SAM" id="MobiDB-lite"/>
    </source>
</evidence>
<feature type="compositionally biased region" description="Low complexity" evidence="12">
    <location>
        <begin position="1"/>
        <end position="12"/>
    </location>
</feature>
<feature type="domain" description="HAMP" evidence="15">
    <location>
        <begin position="254"/>
        <end position="307"/>
    </location>
</feature>
<dbReference type="GO" id="GO:0000155">
    <property type="term" value="F:phosphorelay sensor kinase activity"/>
    <property type="evidence" value="ECO:0007669"/>
    <property type="project" value="InterPro"/>
</dbReference>
<evidence type="ECO:0000256" key="3">
    <source>
        <dbReference type="ARBA" id="ARBA00004236"/>
    </source>
</evidence>
<dbReference type="GO" id="GO:0005886">
    <property type="term" value="C:plasma membrane"/>
    <property type="evidence" value="ECO:0007669"/>
    <property type="project" value="UniProtKB-SubCell"/>
</dbReference>
<reference evidence="16 17" key="1">
    <citation type="submission" date="2019-07" db="EMBL/GenBank/DDBJ databases">
        <title>Whole genome shotgun sequence of Cellulomonas aerilata NBRC 106308.</title>
        <authorList>
            <person name="Hosoyama A."/>
            <person name="Uohara A."/>
            <person name="Ohji S."/>
            <person name="Ichikawa N."/>
        </authorList>
    </citation>
    <scope>NUCLEOTIDE SEQUENCE [LARGE SCALE GENOMIC DNA]</scope>
    <source>
        <strain evidence="16 17">NBRC 106308</strain>
    </source>
</reference>
<evidence type="ECO:0000256" key="7">
    <source>
        <dbReference type="ARBA" id="ARBA00022692"/>
    </source>
</evidence>
<dbReference type="FunFam" id="3.30.565.10:FF:000006">
    <property type="entry name" value="Sensor histidine kinase WalK"/>
    <property type="match status" value="1"/>
</dbReference>
<dbReference type="CDD" id="cd00075">
    <property type="entry name" value="HATPase"/>
    <property type="match status" value="1"/>
</dbReference>
<dbReference type="InterPro" id="IPR003661">
    <property type="entry name" value="HisK_dim/P_dom"/>
</dbReference>
<keyword evidence="7 13" id="KW-0812">Transmembrane</keyword>
<proteinExistence type="predicted"/>
<dbReference type="PROSITE" id="PS50109">
    <property type="entry name" value="HIS_KIN"/>
    <property type="match status" value="1"/>
</dbReference>
<dbReference type="SUPFAM" id="SSF158472">
    <property type="entry name" value="HAMP domain-like"/>
    <property type="match status" value="1"/>
</dbReference>
<evidence type="ECO:0000256" key="6">
    <source>
        <dbReference type="ARBA" id="ARBA00022679"/>
    </source>
</evidence>
<dbReference type="FunFam" id="1.10.287.130:FF:000001">
    <property type="entry name" value="Two-component sensor histidine kinase"/>
    <property type="match status" value="1"/>
</dbReference>
<dbReference type="AlphaFoldDB" id="A0A512DF28"/>
<evidence type="ECO:0000313" key="16">
    <source>
        <dbReference type="EMBL" id="GEO34840.1"/>
    </source>
</evidence>
<evidence type="ECO:0000256" key="13">
    <source>
        <dbReference type="SAM" id="Phobius"/>
    </source>
</evidence>
<protein>
    <recommendedName>
        <fullName evidence="4">histidine kinase</fullName>
        <ecNumber evidence="4">2.7.13.3</ecNumber>
    </recommendedName>
</protein>
<dbReference type="Pfam" id="PF00512">
    <property type="entry name" value="HisKA"/>
    <property type="match status" value="1"/>
</dbReference>
<dbReference type="InterPro" id="IPR005467">
    <property type="entry name" value="His_kinase_dom"/>
</dbReference>
<dbReference type="EMBL" id="BJYY01000016">
    <property type="protein sequence ID" value="GEO34840.1"/>
    <property type="molecule type" value="Genomic_DNA"/>
</dbReference>
<feature type="compositionally biased region" description="Low complexity" evidence="12">
    <location>
        <begin position="577"/>
        <end position="601"/>
    </location>
</feature>
<evidence type="ECO:0000256" key="2">
    <source>
        <dbReference type="ARBA" id="ARBA00001968"/>
    </source>
</evidence>
<dbReference type="Gene3D" id="1.10.287.130">
    <property type="match status" value="1"/>
</dbReference>
<dbReference type="Gene3D" id="6.10.340.10">
    <property type="match status" value="1"/>
</dbReference>
<dbReference type="CDD" id="cd00082">
    <property type="entry name" value="HisKA"/>
    <property type="match status" value="1"/>
</dbReference>
<keyword evidence="9 13" id="KW-1133">Transmembrane helix</keyword>
<feature type="compositionally biased region" description="Low complexity" evidence="12">
    <location>
        <begin position="553"/>
        <end position="569"/>
    </location>
</feature>
<organism evidence="16 17">
    <name type="scientific">Cellulomonas aerilata</name>
    <dbReference type="NCBI Taxonomy" id="515326"/>
    <lineage>
        <taxon>Bacteria</taxon>
        <taxon>Bacillati</taxon>
        <taxon>Actinomycetota</taxon>
        <taxon>Actinomycetes</taxon>
        <taxon>Micrococcales</taxon>
        <taxon>Cellulomonadaceae</taxon>
        <taxon>Cellulomonas</taxon>
    </lineage>
</organism>
<evidence type="ECO:0000259" key="14">
    <source>
        <dbReference type="PROSITE" id="PS50109"/>
    </source>
</evidence>
<dbReference type="GO" id="GO:0005509">
    <property type="term" value="F:calcium ion binding"/>
    <property type="evidence" value="ECO:0007669"/>
    <property type="project" value="UniProtKB-ARBA"/>
</dbReference>
<accession>A0A512DF28</accession>
<feature type="region of interest" description="Disordered" evidence="12">
    <location>
        <begin position="1"/>
        <end position="58"/>
    </location>
</feature>
<dbReference type="Proteomes" id="UP000321181">
    <property type="component" value="Unassembled WGS sequence"/>
</dbReference>
<evidence type="ECO:0000256" key="11">
    <source>
        <dbReference type="ARBA" id="ARBA00023136"/>
    </source>
</evidence>
<dbReference type="PRINTS" id="PR00344">
    <property type="entry name" value="BCTRLSENSOR"/>
</dbReference>
<dbReference type="SUPFAM" id="SSF47384">
    <property type="entry name" value="Homodimeric domain of signal transducing histidine kinase"/>
    <property type="match status" value="1"/>
</dbReference>
<dbReference type="PROSITE" id="PS50885">
    <property type="entry name" value="HAMP"/>
    <property type="match status" value="1"/>
</dbReference>
<dbReference type="InterPro" id="IPR003594">
    <property type="entry name" value="HATPase_dom"/>
</dbReference>
<sequence length="613" mass="63251">MSTAPPEGAPGDDAGRDAGDVDVRPAGAGPDVRPAGAGPDAVRPAGAGPDGVDHDAPVRPTVGERLRAVPLGARMVAILCAVLLVGLTVTGATALTLLRRNLVQQVDEQILTYARPLVRKATGFDSRGPGGGGDDRLPSDYYVEIVDAAGSTVGEPVRADTSSAGAPRLPDLGRAEVLDRGQHPFTVTSTQGPTDWRAIVLPAEDEFGEYAGAVAIALPLTGVEKTLADMRKAIVLTGLAVIALGSVAGWVAVRRSLRPLQEMEATAGAIAAGDLTRRVPPRPTTTEVGRLSAALNAMLGHIERAFSARAASEDRMRRFVADASHELRTPLATIRGYGELYRMGALTTPQQVDDTVRRIEESATRMGRLVEDLLALARLDEGRPLRTEAVDLTVVAADALSDLRALDRTRSVRITPVPEGAELGACVVVGDEDRLRQVLANLTGNVVQHTPPGTAVEIAVGRHSPGWALVEVRDHGPGIAPEHAARVFERFYRVDASRTRESGGGAGLGMAIVAAIVEAHHGRVELAPTPGGGTTVRVWLPTSAVPLGHGDTDTGPARADAGAAVAPSRGDGGHPGTGTPIGAAAGAADARSGRPAGGAADVGVEALPVEHRA</sequence>
<dbReference type="PANTHER" id="PTHR45436">
    <property type="entry name" value="SENSOR HISTIDINE KINASE YKOH"/>
    <property type="match status" value="1"/>
</dbReference>
<keyword evidence="17" id="KW-1185">Reference proteome</keyword>
<keyword evidence="11 13" id="KW-0472">Membrane</keyword>
<dbReference type="InterPro" id="IPR036890">
    <property type="entry name" value="HATPase_C_sf"/>
</dbReference>
<dbReference type="InterPro" id="IPR004358">
    <property type="entry name" value="Sig_transdc_His_kin-like_C"/>
</dbReference>
<dbReference type="EC" id="2.7.13.3" evidence="4"/>
<keyword evidence="6" id="KW-0808">Transferase</keyword>
<feature type="transmembrane region" description="Helical" evidence="13">
    <location>
        <begin position="233"/>
        <end position="253"/>
    </location>
</feature>
<name>A0A512DF28_9CELL</name>
<dbReference type="InterPro" id="IPR050428">
    <property type="entry name" value="TCS_sensor_his_kinase"/>
</dbReference>
<evidence type="ECO:0000256" key="4">
    <source>
        <dbReference type="ARBA" id="ARBA00012438"/>
    </source>
</evidence>
<evidence type="ECO:0000256" key="8">
    <source>
        <dbReference type="ARBA" id="ARBA00022777"/>
    </source>
</evidence>
<feature type="compositionally biased region" description="Basic and acidic residues" evidence="12">
    <location>
        <begin position="13"/>
        <end position="23"/>
    </location>
</feature>